<feature type="non-terminal residue" evidence="1">
    <location>
        <position position="1"/>
    </location>
</feature>
<evidence type="ECO:0000313" key="1">
    <source>
        <dbReference type="EMBL" id="THJ72248.1"/>
    </source>
</evidence>
<dbReference type="Proteomes" id="UP000305282">
    <property type="component" value="Unassembled WGS sequence"/>
</dbReference>
<keyword evidence="1" id="KW-0808">Transferase</keyword>
<reference evidence="1 2" key="1">
    <citation type="submission" date="2019-04" db="EMBL/GenBank/DDBJ databases">
        <title>Draft genome sequences for three unisolated Alnus-infective Frankia Sp+ strains, AgTrS, AiOr and AvVan, the first sequenced Frankia strains able to sporulate in-planta.</title>
        <authorList>
            <person name="Bethencourt L."/>
            <person name="Vautrin F."/>
            <person name="Taib N."/>
            <person name="Dubost A."/>
            <person name="Castro-Garcia L."/>
            <person name="Imbaud O."/>
            <person name="Abrouk D."/>
            <person name="Fournier P."/>
            <person name="Briolay J."/>
            <person name="Nguyen A."/>
            <person name="Normand P."/>
            <person name="Fernandez M.P."/>
            <person name="Brochier-Armanet C."/>
            <person name="Herrera-Belaroussi A."/>
        </authorList>
    </citation>
    <scope>NUCLEOTIDE SEQUENCE [LARGE SCALE GENOMIC DNA]</scope>
    <source>
        <strain evidence="1 2">AvVan</strain>
    </source>
</reference>
<dbReference type="GO" id="GO:0004674">
    <property type="term" value="F:protein serine/threonine kinase activity"/>
    <property type="evidence" value="ECO:0007669"/>
    <property type="project" value="UniProtKB-KW"/>
</dbReference>
<dbReference type="EMBL" id="SSXH01000375">
    <property type="protein sequence ID" value="THJ72248.1"/>
    <property type="molecule type" value="Genomic_DNA"/>
</dbReference>
<keyword evidence="1" id="KW-0723">Serine/threonine-protein kinase</keyword>
<keyword evidence="2" id="KW-1185">Reference proteome</keyword>
<gene>
    <name evidence="1" type="ORF">E7Y31_14775</name>
</gene>
<dbReference type="AlphaFoldDB" id="A0A4S5EJD5"/>
<name>A0A4S5EJD5_9ACTN</name>
<keyword evidence="1" id="KW-0418">Kinase</keyword>
<evidence type="ECO:0000313" key="2">
    <source>
        <dbReference type="Proteomes" id="UP000305282"/>
    </source>
</evidence>
<accession>A0A4S5EJD5</accession>
<sequence>DAGGWSAALPPGWRISARGNGRTTTATAPSGYPELLIEVQPKAGPSAIGAWYDQEPAVRRSSAGYHRLSIRPADGGAGTSAAIWEFTFTSGGRTLHVLDFGVVRNGHGYGLRWRVPDEDWDAALGQMRTIVASFRPGP</sequence>
<comment type="caution">
    <text evidence="1">The sequence shown here is derived from an EMBL/GenBank/DDBJ whole genome shotgun (WGS) entry which is preliminary data.</text>
</comment>
<organism evidence="1 2">
    <name type="scientific">Candidatus Frankia alpina</name>
    <dbReference type="NCBI Taxonomy" id="2699483"/>
    <lineage>
        <taxon>Bacteria</taxon>
        <taxon>Bacillati</taxon>
        <taxon>Actinomycetota</taxon>
        <taxon>Actinomycetes</taxon>
        <taxon>Frankiales</taxon>
        <taxon>Frankiaceae</taxon>
        <taxon>Frankia</taxon>
    </lineage>
</organism>
<proteinExistence type="predicted"/>
<protein>
    <submittedName>
        <fullName evidence="1">Serine/threonine protein kinase</fullName>
    </submittedName>
</protein>